<proteinExistence type="predicted"/>
<dbReference type="InterPro" id="IPR028098">
    <property type="entry name" value="Glyco_trans_4-like_N"/>
</dbReference>
<evidence type="ECO:0000313" key="4">
    <source>
        <dbReference type="Proteomes" id="UP001617669"/>
    </source>
</evidence>
<evidence type="ECO:0000259" key="2">
    <source>
        <dbReference type="Pfam" id="PF13439"/>
    </source>
</evidence>
<dbReference type="PANTHER" id="PTHR12526">
    <property type="entry name" value="GLYCOSYLTRANSFERASE"/>
    <property type="match status" value="1"/>
</dbReference>
<reference evidence="3 4" key="1">
    <citation type="submission" date="2024-11" db="EMBL/GenBank/DDBJ databases">
        <authorList>
            <person name="Kaparullina E.N."/>
            <person name="Delegan Y.A."/>
            <person name="Doronina N.V."/>
        </authorList>
    </citation>
    <scope>NUCLEOTIDE SEQUENCE [LARGE SCALE GENOMIC DNA]</scope>
    <source>
        <strain evidence="3 4">7sh_L</strain>
    </source>
</reference>
<organism evidence="3 4">
    <name type="scientific">Methylobacillus methanolivorans</name>
    <dbReference type="NCBI Taxonomy" id="1848927"/>
    <lineage>
        <taxon>Bacteria</taxon>
        <taxon>Pseudomonadati</taxon>
        <taxon>Pseudomonadota</taxon>
        <taxon>Betaproteobacteria</taxon>
        <taxon>Nitrosomonadales</taxon>
        <taxon>Methylophilaceae</taxon>
        <taxon>Methylobacillus</taxon>
    </lineage>
</organism>
<feature type="domain" description="Glycosyl transferase family 1" evidence="1">
    <location>
        <begin position="213"/>
        <end position="355"/>
    </location>
</feature>
<sequence length="401" mass="44692">MRILLINTFYYPNEHGGAEMSVRYLAETLVKLGHDVTVICLNTGLESYEKYNGVKIRRIKIKNIYLPNSDTENKAGASKFFWHLNDSYNFLGKSDIGKLINEIAPDVIHTNNISGFSVSIWDVAKKKKIPVIHTTRDFYLLCPKTTMMSNGVSCEARCSSCKMLSMPRKILSNNSVTHVIGISNFILDKHLNYEYFKNIPSSIIHNSYDIADVKYRSPEDTLVLGFIGRLAPSKGVELLIDAFKSIFRKDQKVVLKIAGNGSQDYVMHLKHLAAGLPVNFLGRCAPESFFPSIDATVVPSIWNEPLGRVVIESMAYGKPVIATPVGGIPELFNSDQGILCERVDVDCMATALLQMTKMLRVDSKALHESCLNRAAQFTGKFVAESYLNVFDKVLKSSSACL</sequence>
<dbReference type="Gene3D" id="3.40.50.2000">
    <property type="entry name" value="Glycogen Phosphorylase B"/>
    <property type="match status" value="2"/>
</dbReference>
<keyword evidence="4" id="KW-1185">Reference proteome</keyword>
<gene>
    <name evidence="3" type="ORF">ACIKP9_00375</name>
</gene>
<dbReference type="SUPFAM" id="SSF53756">
    <property type="entry name" value="UDP-Glycosyltransferase/glycogen phosphorylase"/>
    <property type="match status" value="1"/>
</dbReference>
<dbReference type="Proteomes" id="UP001617669">
    <property type="component" value="Unassembled WGS sequence"/>
</dbReference>
<evidence type="ECO:0000313" key="3">
    <source>
        <dbReference type="EMBL" id="MFJ5444674.1"/>
    </source>
</evidence>
<dbReference type="Pfam" id="PF13439">
    <property type="entry name" value="Glyco_transf_4"/>
    <property type="match status" value="1"/>
</dbReference>
<feature type="domain" description="Glycosyltransferase subfamily 4-like N-terminal" evidence="2">
    <location>
        <begin position="16"/>
        <end position="210"/>
    </location>
</feature>
<accession>A0ABW8GH21</accession>
<dbReference type="RefSeq" id="WP_400877788.1">
    <property type="nucleotide sequence ID" value="NZ_JBIWXY010000001.1"/>
</dbReference>
<dbReference type="EMBL" id="JBIWXY010000001">
    <property type="protein sequence ID" value="MFJ5444674.1"/>
    <property type="molecule type" value="Genomic_DNA"/>
</dbReference>
<dbReference type="InterPro" id="IPR001296">
    <property type="entry name" value="Glyco_trans_1"/>
</dbReference>
<comment type="caution">
    <text evidence="3">The sequence shown here is derived from an EMBL/GenBank/DDBJ whole genome shotgun (WGS) entry which is preliminary data.</text>
</comment>
<name>A0ABW8GH21_9PROT</name>
<dbReference type="Pfam" id="PF00534">
    <property type="entry name" value="Glycos_transf_1"/>
    <property type="match status" value="1"/>
</dbReference>
<evidence type="ECO:0000259" key="1">
    <source>
        <dbReference type="Pfam" id="PF00534"/>
    </source>
</evidence>
<protein>
    <submittedName>
        <fullName evidence="3">Glycosyltransferase family 4 protein</fullName>
    </submittedName>
</protein>
<dbReference type="PANTHER" id="PTHR12526:SF630">
    <property type="entry name" value="GLYCOSYLTRANSFERASE"/>
    <property type="match status" value="1"/>
</dbReference>
<dbReference type="CDD" id="cd03823">
    <property type="entry name" value="GT4_ExpE7-like"/>
    <property type="match status" value="1"/>
</dbReference>